<dbReference type="Gene3D" id="2.60.40.1760">
    <property type="entry name" value="glycosyl hydrolase (family 31)"/>
    <property type="match status" value="1"/>
</dbReference>
<feature type="domain" description="Glycoside hydrolase family 31 TIM barrel" evidence="3">
    <location>
        <begin position="322"/>
        <end position="622"/>
    </location>
</feature>
<reference evidence="5 6" key="1">
    <citation type="submission" date="2023-03" db="EMBL/GenBank/DDBJ databases">
        <title>High-quality genome of Scylla paramamosain provides insights in environmental adaptation.</title>
        <authorList>
            <person name="Zhang L."/>
        </authorList>
    </citation>
    <scope>NUCLEOTIDE SEQUENCE [LARGE SCALE GENOMIC DNA]</scope>
    <source>
        <strain evidence="5">LZ_2023a</strain>
        <tissue evidence="5">Muscle</tissue>
    </source>
</reference>
<evidence type="ECO:0000259" key="3">
    <source>
        <dbReference type="Pfam" id="PF01055"/>
    </source>
</evidence>
<dbReference type="PANTHER" id="PTHR46959:SF2">
    <property type="entry name" value="SULFOQUINOVOSIDASE"/>
    <property type="match status" value="1"/>
</dbReference>
<protein>
    <recommendedName>
        <fullName evidence="7">Alpha-glucosidase</fullName>
    </recommendedName>
</protein>
<dbReference type="Proteomes" id="UP001487740">
    <property type="component" value="Unassembled WGS sequence"/>
</dbReference>
<evidence type="ECO:0000313" key="6">
    <source>
        <dbReference type="Proteomes" id="UP001487740"/>
    </source>
</evidence>
<keyword evidence="2" id="KW-0378">Hydrolase</keyword>
<dbReference type="Pfam" id="PF21365">
    <property type="entry name" value="Glyco_hydro_31_3rd"/>
    <property type="match status" value="1"/>
</dbReference>
<dbReference type="GO" id="GO:0090599">
    <property type="term" value="F:alpha-glucosidase activity"/>
    <property type="evidence" value="ECO:0007669"/>
    <property type="project" value="UniProtKB-ARBA"/>
</dbReference>
<dbReference type="Gene3D" id="2.60.40.1180">
    <property type="entry name" value="Golgi alpha-mannosidase II"/>
    <property type="match status" value="1"/>
</dbReference>
<dbReference type="InterPro" id="IPR048395">
    <property type="entry name" value="Glyco_hydro_31_C"/>
</dbReference>
<evidence type="ECO:0000313" key="5">
    <source>
        <dbReference type="EMBL" id="KAK8387700.1"/>
    </source>
</evidence>
<organism evidence="5 6">
    <name type="scientific">Scylla paramamosain</name>
    <name type="common">Mud crab</name>
    <dbReference type="NCBI Taxonomy" id="85552"/>
    <lineage>
        <taxon>Eukaryota</taxon>
        <taxon>Metazoa</taxon>
        <taxon>Ecdysozoa</taxon>
        <taxon>Arthropoda</taxon>
        <taxon>Crustacea</taxon>
        <taxon>Multicrustacea</taxon>
        <taxon>Malacostraca</taxon>
        <taxon>Eumalacostraca</taxon>
        <taxon>Eucarida</taxon>
        <taxon>Decapoda</taxon>
        <taxon>Pleocyemata</taxon>
        <taxon>Brachyura</taxon>
        <taxon>Eubrachyura</taxon>
        <taxon>Portunoidea</taxon>
        <taxon>Portunidae</taxon>
        <taxon>Portuninae</taxon>
        <taxon>Scylla</taxon>
    </lineage>
</organism>
<evidence type="ECO:0000256" key="1">
    <source>
        <dbReference type="ARBA" id="ARBA00007806"/>
    </source>
</evidence>
<dbReference type="AlphaFoldDB" id="A0AAW0TJ17"/>
<dbReference type="InterPro" id="IPR013780">
    <property type="entry name" value="Glyco_hydro_b"/>
</dbReference>
<dbReference type="EMBL" id="JARAKH010000030">
    <property type="protein sequence ID" value="KAK8387700.1"/>
    <property type="molecule type" value="Genomic_DNA"/>
</dbReference>
<dbReference type="GO" id="GO:0005975">
    <property type="term" value="P:carbohydrate metabolic process"/>
    <property type="evidence" value="ECO:0007669"/>
    <property type="project" value="InterPro"/>
</dbReference>
<keyword evidence="6" id="KW-1185">Reference proteome</keyword>
<comment type="caution">
    <text evidence="5">The sequence shown here is derived from an EMBL/GenBank/DDBJ whole genome shotgun (WGS) entry which is preliminary data.</text>
</comment>
<proteinExistence type="inferred from homology"/>
<dbReference type="CDD" id="cd14752">
    <property type="entry name" value="GH31_N"/>
    <property type="match status" value="1"/>
</dbReference>
<evidence type="ECO:0008006" key="7">
    <source>
        <dbReference type="Google" id="ProtNLM"/>
    </source>
</evidence>
<name>A0AAW0TJ17_SCYPA</name>
<dbReference type="SUPFAM" id="SSF51011">
    <property type="entry name" value="Glycosyl hydrolase domain"/>
    <property type="match status" value="1"/>
</dbReference>
<dbReference type="InterPro" id="IPR052990">
    <property type="entry name" value="Sulfoquinovosidase_GH31"/>
</dbReference>
<dbReference type="PANTHER" id="PTHR46959">
    <property type="entry name" value="SULFOQUINOVOSIDASE"/>
    <property type="match status" value="1"/>
</dbReference>
<keyword evidence="2" id="KW-0326">Glycosidase</keyword>
<accession>A0AAW0TJ17</accession>
<dbReference type="Gene3D" id="3.20.20.80">
    <property type="entry name" value="Glycosidases"/>
    <property type="match status" value="1"/>
</dbReference>
<dbReference type="SUPFAM" id="SSF51445">
    <property type="entry name" value="(Trans)glycosidases"/>
    <property type="match status" value="1"/>
</dbReference>
<dbReference type="Pfam" id="PF01055">
    <property type="entry name" value="Glyco_hydro_31_2nd"/>
    <property type="match status" value="1"/>
</dbReference>
<dbReference type="NCBIfam" id="NF007746">
    <property type="entry name" value="PRK10426.1"/>
    <property type="match status" value="1"/>
</dbReference>
<sequence length="744" mass="83505">MSYGKRTTFSEVPEATAALSRPSAAVCDFWRTEDRRGESMRQLVATLLVVAAAGLGSGEVTYEDIEGGFTISFQNEVIFRHTTDDPIFHIGTGTANFTEHHGNFDIQEEVLSKLPLHDFGNVSAGVDGVSLIFTTAEDPELQVELIVNQASNNTVDISTVTNSPAYNRFWARLWTEKVEQVWGAGEQYTYLNLRGREYPIWTREQGVGRDGGIIANVSDIDGAGGDYHTTYYPQASFLSSRRYSLLIHDPRYLVLNFTEVAYHEVFLHSNEFHASLLREATLMATVEAVTTTLGKQPLLPDWIMRGAILGVQRGTAEMLFRYHEAREAGVDVSGLWIQDWSGSIQTLFGHRVYWNWRWNETYYPDLDLAIANLKQEGTRVLAYANPHLIEGSTMFEEAAAHGYLMTDDEGNAFRQDFGGFLAGTVDLLSNDAFNWYKEELEKNMIALGLGGWMADFGEYTRLDMYSQSFYDAESRHNLLPVVWAECNRAALDSTGTTGQVVPFMRSGGLGASGSQVLTWAGDQNVNWAYGDGLASTVFAAHNLAMSGMGVTHFDIGGYTTQPPVLVRSKELLLRSAEYAVFTPVMRTHEGNKPGSNHQYYSDKDTLQQFARLTQIHSRLLPYSRYLLKNLEAKGTPVQRPLFLQFEEDMDSYEAVYQYMYGPDLLVAPVLDMDVDEWKVYLPGGEVKWIHLWGNGTAVTGPALVTVPTPLGYPPVFYRRGSIWESIFQEITIDFGNSRKFKNHY</sequence>
<dbReference type="InterPro" id="IPR000322">
    <property type="entry name" value="Glyco_hydro_31_TIM"/>
</dbReference>
<gene>
    <name evidence="5" type="ORF">O3P69_018301</name>
</gene>
<evidence type="ECO:0000259" key="4">
    <source>
        <dbReference type="Pfam" id="PF21365"/>
    </source>
</evidence>
<dbReference type="InterPro" id="IPR011013">
    <property type="entry name" value="Gal_mutarotase_sf_dom"/>
</dbReference>
<feature type="domain" description="Glycosyl hydrolase family 31 C-terminal" evidence="4">
    <location>
        <begin position="634"/>
        <end position="722"/>
    </location>
</feature>
<comment type="similarity">
    <text evidence="1 2">Belongs to the glycosyl hydrolase 31 family.</text>
</comment>
<dbReference type="InterPro" id="IPR017853">
    <property type="entry name" value="GH"/>
</dbReference>
<dbReference type="GO" id="GO:0030246">
    <property type="term" value="F:carbohydrate binding"/>
    <property type="evidence" value="ECO:0007669"/>
    <property type="project" value="InterPro"/>
</dbReference>
<dbReference type="SUPFAM" id="SSF74650">
    <property type="entry name" value="Galactose mutarotase-like"/>
    <property type="match status" value="1"/>
</dbReference>
<evidence type="ECO:0000256" key="2">
    <source>
        <dbReference type="RuleBase" id="RU361185"/>
    </source>
</evidence>